<proteinExistence type="inferred from homology"/>
<protein>
    <recommendedName>
        <fullName evidence="2">DUF155 domain-containing protein</fullName>
    </recommendedName>
</protein>
<keyword evidence="4" id="KW-1185">Reference proteome</keyword>
<evidence type="ECO:0000256" key="1">
    <source>
        <dbReference type="ARBA" id="ARBA00008306"/>
    </source>
</evidence>
<dbReference type="Proteomes" id="UP000323000">
    <property type="component" value="Chromosome 8"/>
</dbReference>
<organism evidence="3 4">
    <name type="scientific">Acer yangbiense</name>
    <dbReference type="NCBI Taxonomy" id="1000413"/>
    <lineage>
        <taxon>Eukaryota</taxon>
        <taxon>Viridiplantae</taxon>
        <taxon>Streptophyta</taxon>
        <taxon>Embryophyta</taxon>
        <taxon>Tracheophyta</taxon>
        <taxon>Spermatophyta</taxon>
        <taxon>Magnoliopsida</taxon>
        <taxon>eudicotyledons</taxon>
        <taxon>Gunneridae</taxon>
        <taxon>Pentapetalae</taxon>
        <taxon>rosids</taxon>
        <taxon>malvids</taxon>
        <taxon>Sapindales</taxon>
        <taxon>Sapindaceae</taxon>
        <taxon>Hippocastanoideae</taxon>
        <taxon>Acereae</taxon>
        <taxon>Acer</taxon>
    </lineage>
</organism>
<dbReference type="InterPro" id="IPR003734">
    <property type="entry name" value="DUF155"/>
</dbReference>
<comment type="caution">
    <text evidence="3">The sequence shown here is derived from an EMBL/GenBank/DDBJ whole genome shotgun (WGS) entry which is preliminary data.</text>
</comment>
<sequence length="403" mass="46028">MGRWRFASFLHSYMTRTTKSHYFNPFVPLKHPTPAVSGRFCFGSRPFTAIPSRVSVSCNELDSGSFDFDHIYGLEAKEDEETGKIPVKAYFLCTRSIEQEIYRWAPSPFSIALFFHDDLASQIHGFGSINLKCMQAENLSNVVPPSSRSSNYIALRYCGFPSDIVAHGVKENVSHSRYMVVYQYGSAVLFNIEDNEVENYLNIIRKHASGLLPEMRKDDYAIKEKPLLVEDMQGGADYIVLKTLDTDSIRIIGSVLGQSIALDYFVSQVDGMVEEFAGINRAMEKTGTFTMDRKKLLQLVGKANSNLADVILKVGLFERSEIAWRDAKYAQIHEYLREEYEVAQRFGNLDFKLKFVEHNIHFLQEVIQNRRSDLLEWCIIFLLTIENVISIYEILHDSTGVSL</sequence>
<dbReference type="AlphaFoldDB" id="A0A5C7HHW0"/>
<reference evidence="4" key="1">
    <citation type="journal article" date="2019" name="Gigascience">
        <title>De novo genome assembly of the endangered Acer yangbiense, a plant species with extremely small populations endemic to Yunnan Province, China.</title>
        <authorList>
            <person name="Yang J."/>
            <person name="Wariss H.M."/>
            <person name="Tao L."/>
            <person name="Zhang R."/>
            <person name="Yun Q."/>
            <person name="Hollingsworth P."/>
            <person name="Dao Z."/>
            <person name="Luo G."/>
            <person name="Guo H."/>
            <person name="Ma Y."/>
            <person name="Sun W."/>
        </authorList>
    </citation>
    <scope>NUCLEOTIDE SEQUENCE [LARGE SCALE GENOMIC DNA]</scope>
    <source>
        <strain evidence="4">cv. Malutang</strain>
    </source>
</reference>
<feature type="domain" description="DUF155" evidence="2">
    <location>
        <begin position="179"/>
        <end position="349"/>
    </location>
</feature>
<gene>
    <name evidence="3" type="ORF">EZV62_017890</name>
</gene>
<evidence type="ECO:0000313" key="4">
    <source>
        <dbReference type="Proteomes" id="UP000323000"/>
    </source>
</evidence>
<dbReference type="EMBL" id="VAHF01000008">
    <property type="protein sequence ID" value="TXG56577.1"/>
    <property type="molecule type" value="Genomic_DNA"/>
</dbReference>
<evidence type="ECO:0000259" key="2">
    <source>
        <dbReference type="Pfam" id="PF02582"/>
    </source>
</evidence>
<dbReference type="GO" id="GO:0005739">
    <property type="term" value="C:mitochondrion"/>
    <property type="evidence" value="ECO:0007669"/>
    <property type="project" value="UniProtKB-ARBA"/>
</dbReference>
<dbReference type="Pfam" id="PF02582">
    <property type="entry name" value="DUF155"/>
    <property type="match status" value="1"/>
</dbReference>
<accession>A0A5C7HHW0</accession>
<dbReference type="PANTHER" id="PTHR16255:SF16">
    <property type="entry name" value="PROTEIN RETARDED ROOT GROWTH, MITOCHONDRIAL"/>
    <property type="match status" value="1"/>
</dbReference>
<name>A0A5C7HHW0_9ROSI</name>
<dbReference type="InterPro" id="IPR051624">
    <property type="entry name" value="RMD1/Sad1-interacting"/>
</dbReference>
<evidence type="ECO:0000313" key="3">
    <source>
        <dbReference type="EMBL" id="TXG56577.1"/>
    </source>
</evidence>
<dbReference type="OrthoDB" id="18302at2759"/>
<comment type="similarity">
    <text evidence="1">Belongs to the RMD1/sif2 family.</text>
</comment>
<dbReference type="PANTHER" id="PTHR16255">
    <property type="entry name" value="REQUIRED FOR MEIOTIC NUCLEAR DIVISION PROTEIN 1 HOMOLOG"/>
    <property type="match status" value="1"/>
</dbReference>